<feature type="transmembrane region" description="Helical" evidence="1">
    <location>
        <begin position="105"/>
        <end position="128"/>
    </location>
</feature>
<evidence type="ECO:0000256" key="1">
    <source>
        <dbReference type="SAM" id="Phobius"/>
    </source>
</evidence>
<dbReference type="EMBL" id="NMQT01000067">
    <property type="protein sequence ID" value="OXM54668.1"/>
    <property type="molecule type" value="Genomic_DNA"/>
</dbReference>
<reference evidence="2 3" key="1">
    <citation type="submission" date="2017-07" db="EMBL/GenBank/DDBJ databases">
        <title>Amycolatopsis thailandensis Genome sequencing and assembly.</title>
        <authorList>
            <person name="Kaur N."/>
            <person name="Mayilraj S."/>
        </authorList>
    </citation>
    <scope>NUCLEOTIDE SEQUENCE [LARGE SCALE GENOMIC DNA]</scope>
    <source>
        <strain evidence="2 3">JCM 16380</strain>
    </source>
</reference>
<dbReference type="OrthoDB" id="2604909at2"/>
<accession>A0A229S6Z3</accession>
<keyword evidence="1" id="KW-0812">Transmembrane</keyword>
<feature type="transmembrane region" description="Helical" evidence="1">
    <location>
        <begin position="221"/>
        <end position="245"/>
    </location>
</feature>
<evidence type="ECO:0000313" key="3">
    <source>
        <dbReference type="Proteomes" id="UP000215223"/>
    </source>
</evidence>
<keyword evidence="3" id="KW-1185">Reference proteome</keyword>
<feature type="transmembrane region" description="Helical" evidence="1">
    <location>
        <begin position="148"/>
        <end position="171"/>
    </location>
</feature>
<dbReference type="Proteomes" id="UP000215223">
    <property type="component" value="Unassembled WGS sequence"/>
</dbReference>
<protein>
    <submittedName>
        <fullName evidence="2">Uncharacterized protein</fullName>
    </submittedName>
</protein>
<keyword evidence="1" id="KW-1133">Transmembrane helix</keyword>
<evidence type="ECO:0000313" key="2">
    <source>
        <dbReference type="EMBL" id="OXM54668.1"/>
    </source>
</evidence>
<comment type="caution">
    <text evidence="2">The sequence shown here is derived from an EMBL/GenBank/DDBJ whole genome shotgun (WGS) entry which is preliminary data.</text>
</comment>
<dbReference type="RefSeq" id="WP_093935275.1">
    <property type="nucleotide sequence ID" value="NZ_NMQT01000067.1"/>
</dbReference>
<name>A0A229S6Z3_9PSEU</name>
<sequence>MTALETEVNRRRVVLVSALAGFVLTTVWSAQFVDTVIGGGVTEAVLGKPAQSPIDGVVTGVVYAFVSGLAGTFTGCNVAVFGAMSPMLGTDGGRWARFRATLAPLRLLAAGMIAVSALYGVVVSLVGTKMPQFTGDQAPLGELTARNVQSMLVFGLIGISLTYLGLAQLGYVRDPFSARARTVFLGALIGAFLIGRPWVLFRQIFRDAAESGNPLYGAAAFTLQSVGNILVMAILLILVNVAGGGLRRWLAARPGRIVALTAGALIFTGVFTLFYWNVRMLQFRGILPWYPLAPWT</sequence>
<organism evidence="2 3">
    <name type="scientific">Amycolatopsis thailandensis</name>
    <dbReference type="NCBI Taxonomy" id="589330"/>
    <lineage>
        <taxon>Bacteria</taxon>
        <taxon>Bacillati</taxon>
        <taxon>Actinomycetota</taxon>
        <taxon>Actinomycetes</taxon>
        <taxon>Pseudonocardiales</taxon>
        <taxon>Pseudonocardiaceae</taxon>
        <taxon>Amycolatopsis</taxon>
    </lineage>
</organism>
<feature type="transmembrane region" description="Helical" evidence="1">
    <location>
        <begin position="257"/>
        <end position="278"/>
    </location>
</feature>
<dbReference type="AlphaFoldDB" id="A0A229S6Z3"/>
<feature type="transmembrane region" description="Helical" evidence="1">
    <location>
        <begin position="183"/>
        <end position="201"/>
    </location>
</feature>
<proteinExistence type="predicted"/>
<keyword evidence="1" id="KW-0472">Membrane</keyword>
<gene>
    <name evidence="2" type="ORF">CFP71_19360</name>
</gene>
<feature type="transmembrane region" description="Helical" evidence="1">
    <location>
        <begin position="61"/>
        <end position="84"/>
    </location>
</feature>